<reference evidence="12 13" key="1">
    <citation type="submission" date="2019-01" db="EMBL/GenBank/DDBJ databases">
        <authorList>
            <person name="Ferrante I. M."/>
        </authorList>
    </citation>
    <scope>NUCLEOTIDE SEQUENCE [LARGE SCALE GENOMIC DNA]</scope>
    <source>
        <strain evidence="12 13">B856</strain>
    </source>
</reference>
<dbReference type="SUPFAM" id="SSF46785">
    <property type="entry name" value="Winged helix' DNA-binding domain"/>
    <property type="match status" value="1"/>
</dbReference>
<feature type="binding site" evidence="8">
    <location>
        <position position="236"/>
    </location>
    <ligand>
        <name>a divalent metal cation</name>
        <dbReference type="ChEBI" id="CHEBI:60240"/>
        <label>2</label>
        <note>catalytic</note>
    </ligand>
</feature>
<dbReference type="GO" id="GO:0005737">
    <property type="term" value="C:cytoplasm"/>
    <property type="evidence" value="ECO:0007669"/>
    <property type="project" value="UniProtKB-SubCell"/>
</dbReference>
<protein>
    <recommendedName>
        <fullName evidence="8">Methionine aminopeptidase 2</fullName>
        <shortName evidence="8">MAP 2</shortName>
        <shortName evidence="8">MetAP 2</shortName>
        <ecNumber evidence="8">3.4.11.18</ecNumber>
    </recommendedName>
    <alternativeName>
        <fullName evidence="8">Peptidase M</fullName>
    </alternativeName>
</protein>
<dbReference type="Proteomes" id="UP000291116">
    <property type="component" value="Unassembled WGS sequence"/>
</dbReference>
<feature type="binding site" evidence="8">
    <location>
        <position position="225"/>
    </location>
    <ligand>
        <name>a divalent metal cation</name>
        <dbReference type="ChEBI" id="CHEBI:60240"/>
        <label>1</label>
    </ligand>
</feature>
<dbReference type="InterPro" id="IPR000994">
    <property type="entry name" value="Pept_M24"/>
</dbReference>
<feature type="binding site" evidence="8">
    <location>
        <position position="236"/>
    </location>
    <ligand>
        <name>a divalent metal cation</name>
        <dbReference type="ChEBI" id="CHEBI:60240"/>
        <label>1</label>
    </ligand>
</feature>
<evidence type="ECO:0000259" key="11">
    <source>
        <dbReference type="Pfam" id="PF00557"/>
    </source>
</evidence>
<dbReference type="EC" id="3.4.11.18" evidence="8"/>
<dbReference type="Gene3D" id="1.10.10.10">
    <property type="entry name" value="Winged helix-like DNA-binding domain superfamily/Winged helix DNA-binding domain"/>
    <property type="match status" value="1"/>
</dbReference>
<evidence type="ECO:0000256" key="5">
    <source>
        <dbReference type="ARBA" id="ARBA00022670"/>
    </source>
</evidence>
<feature type="binding site" evidence="8">
    <location>
        <position position="447"/>
    </location>
    <ligand>
        <name>a divalent metal cation</name>
        <dbReference type="ChEBI" id="CHEBI:60240"/>
        <label>1</label>
    </ligand>
</feature>
<feature type="domain" description="Peptidase M24" evidence="11">
    <location>
        <begin position="146"/>
        <end position="352"/>
    </location>
</feature>
<dbReference type="SUPFAM" id="SSF55920">
    <property type="entry name" value="Creatinase/aminopeptidase"/>
    <property type="match status" value="1"/>
</dbReference>
<evidence type="ECO:0000256" key="3">
    <source>
        <dbReference type="ARBA" id="ARBA00001954"/>
    </source>
</evidence>
<dbReference type="GO" id="GO:0070006">
    <property type="term" value="F:metalloaminopeptidase activity"/>
    <property type="evidence" value="ECO:0007669"/>
    <property type="project" value="UniProtKB-UniRule"/>
</dbReference>
<comment type="catalytic activity">
    <reaction evidence="1 8 9">
        <text>Release of N-terminal amino acids, preferentially methionine, from peptides and arylamides.</text>
        <dbReference type="EC" id="3.4.11.18"/>
    </reaction>
</comment>
<dbReference type="PANTHER" id="PTHR45777:SF2">
    <property type="entry name" value="METHIONINE AMINOPEPTIDASE 2"/>
    <property type="match status" value="1"/>
</dbReference>
<dbReference type="InterPro" id="IPR036390">
    <property type="entry name" value="WH_DNA-bd_sf"/>
</dbReference>
<comment type="subcellular location">
    <subcellularLocation>
        <location evidence="8">Cytoplasm</location>
    </subcellularLocation>
</comment>
<feature type="binding site" evidence="8">
    <location>
        <position position="340"/>
    </location>
    <ligand>
        <name>a divalent metal cation</name>
        <dbReference type="ChEBI" id="CHEBI:60240"/>
        <label>2</label>
        <note>catalytic</note>
    </ligand>
</feature>
<accession>A0A448ZCG6</accession>
<dbReference type="PRINTS" id="PR00599">
    <property type="entry name" value="MAPEPTIDASE"/>
</dbReference>
<evidence type="ECO:0000313" key="13">
    <source>
        <dbReference type="Proteomes" id="UP000291116"/>
    </source>
</evidence>
<evidence type="ECO:0000256" key="7">
    <source>
        <dbReference type="ARBA" id="ARBA00022801"/>
    </source>
</evidence>
<dbReference type="InterPro" id="IPR002468">
    <property type="entry name" value="Pept_M24A_MAP2"/>
</dbReference>
<evidence type="ECO:0000256" key="4">
    <source>
        <dbReference type="ARBA" id="ARBA00022438"/>
    </source>
</evidence>
<evidence type="ECO:0000256" key="9">
    <source>
        <dbReference type="RuleBase" id="RU003653"/>
    </source>
</evidence>
<evidence type="ECO:0000256" key="6">
    <source>
        <dbReference type="ARBA" id="ARBA00022723"/>
    </source>
</evidence>
<dbReference type="Pfam" id="PF00557">
    <property type="entry name" value="Peptidase_M24"/>
    <property type="match status" value="1"/>
</dbReference>
<evidence type="ECO:0000256" key="1">
    <source>
        <dbReference type="ARBA" id="ARBA00000294"/>
    </source>
</evidence>
<evidence type="ECO:0000313" key="12">
    <source>
        <dbReference type="EMBL" id="VEU39739.1"/>
    </source>
</evidence>
<feature type="compositionally biased region" description="Basic and acidic residues" evidence="10">
    <location>
        <begin position="1"/>
        <end position="16"/>
    </location>
</feature>
<keyword evidence="6 8" id="KW-0479">Metal-binding</keyword>
<dbReference type="HAMAP" id="MF_03175">
    <property type="entry name" value="MetAP_2_euk"/>
    <property type="match status" value="1"/>
</dbReference>
<dbReference type="PANTHER" id="PTHR45777">
    <property type="entry name" value="METHIONINE AMINOPEPTIDASE 2"/>
    <property type="match status" value="1"/>
</dbReference>
<feature type="compositionally biased region" description="Basic residues" evidence="10">
    <location>
        <begin position="41"/>
        <end position="55"/>
    </location>
</feature>
<dbReference type="Gene3D" id="3.90.230.10">
    <property type="entry name" value="Creatinase/methionine aminopeptidase superfamily"/>
    <property type="match status" value="1"/>
</dbReference>
<feature type="binding site" evidence="8">
    <location>
        <position position="205"/>
    </location>
    <ligand>
        <name>substrate</name>
    </ligand>
</feature>
<dbReference type="InterPro" id="IPR036005">
    <property type="entry name" value="Creatinase/aminopeptidase-like"/>
</dbReference>
<dbReference type="GO" id="GO:0006508">
    <property type="term" value="P:proteolysis"/>
    <property type="evidence" value="ECO:0007669"/>
    <property type="project" value="UniProtKB-KW"/>
</dbReference>
<dbReference type="InterPro" id="IPR001714">
    <property type="entry name" value="Pept_M24_MAP"/>
</dbReference>
<organism evidence="12 13">
    <name type="scientific">Pseudo-nitzschia multistriata</name>
    <dbReference type="NCBI Taxonomy" id="183589"/>
    <lineage>
        <taxon>Eukaryota</taxon>
        <taxon>Sar</taxon>
        <taxon>Stramenopiles</taxon>
        <taxon>Ochrophyta</taxon>
        <taxon>Bacillariophyta</taxon>
        <taxon>Bacillariophyceae</taxon>
        <taxon>Bacillariophycidae</taxon>
        <taxon>Bacillariales</taxon>
        <taxon>Bacillariaceae</taxon>
        <taxon>Pseudo-nitzschia</taxon>
    </lineage>
</organism>
<evidence type="ECO:0000256" key="2">
    <source>
        <dbReference type="ARBA" id="ARBA00001936"/>
    </source>
</evidence>
<gene>
    <name evidence="12" type="ORF">PSNMU_V1.4_AUG-EV-PASAV3_0066040</name>
</gene>
<dbReference type="GO" id="GO:0004239">
    <property type="term" value="F:initiator methionyl aminopeptidase activity"/>
    <property type="evidence" value="ECO:0007669"/>
    <property type="project" value="UniProtKB-UniRule"/>
</dbReference>
<dbReference type="GO" id="GO:0046872">
    <property type="term" value="F:metal ion binding"/>
    <property type="evidence" value="ECO:0007669"/>
    <property type="project" value="UniProtKB-UniRule"/>
</dbReference>
<sequence>MTAEEEPKKEESPSKPEEEEDDDNEEGEDETEEAGAEGAAKKKKRKKKKKKKKKTGGVGALQIKEPVTKPPHLGLKDTAFTDFAVKYGQTAPEPTIPVADLFRGKQYPKGEIQPHLLESQTYRENSDECRARERIQEDLYGKVRWGSEVHRQVRNYAQSLCKPGVKLADLCRQLENKNRELVQEAGLERGIGFPTGCSLNHVAAHYTPNPGDDTVLTYDDVMKIDFGVQIEGRIIDSAFTVSFNPRYDPLLEAVKCATDEGIKQSGIDVRLCDIGEAIQEVMESYEVELDGTTFPVKCCRNLNGHSIAPYQIHAGKSVPIVKGGCEESLKMEEGEIYAIETFGSTGRGYVVEDMECSHYMKNFHAPHVPLRMQSSKRLLSHINKTFGTLAFCRRWLEREDGGSATINGQNGKQTKYMGALKNLCDVGIVQAYPPLCDVKGCYTAQYEHTIMMRPTCKEVVSRGDDY</sequence>
<keyword evidence="8" id="KW-0963">Cytoplasm</keyword>
<keyword evidence="5 8" id="KW-0645">Protease</keyword>
<feature type="binding site" evidence="8">
    <location>
        <position position="447"/>
    </location>
    <ligand>
        <name>a divalent metal cation</name>
        <dbReference type="ChEBI" id="CHEBI:60240"/>
        <label>2</label>
        <note>catalytic</note>
    </ligand>
</feature>
<keyword evidence="7 8" id="KW-0378">Hydrolase</keyword>
<dbReference type="NCBIfam" id="TIGR00501">
    <property type="entry name" value="met_pdase_II"/>
    <property type="match status" value="1"/>
</dbReference>
<evidence type="ECO:0000256" key="10">
    <source>
        <dbReference type="SAM" id="MobiDB-lite"/>
    </source>
</evidence>
<dbReference type="InterPro" id="IPR050247">
    <property type="entry name" value="Met_Aminopeptidase_Type2"/>
</dbReference>
<feature type="compositionally biased region" description="Acidic residues" evidence="10">
    <location>
        <begin position="17"/>
        <end position="35"/>
    </location>
</feature>
<feature type="binding site" evidence="8">
    <location>
        <position position="313"/>
    </location>
    <ligand>
        <name>substrate</name>
    </ligand>
</feature>
<dbReference type="EMBL" id="CAACVS010000234">
    <property type="protein sequence ID" value="VEU39739.1"/>
    <property type="molecule type" value="Genomic_DNA"/>
</dbReference>
<comment type="cofactor">
    <cofactor evidence="2">
        <name>Mn(2+)</name>
        <dbReference type="ChEBI" id="CHEBI:29035"/>
    </cofactor>
</comment>
<dbReference type="CDD" id="cd01088">
    <property type="entry name" value="MetAP2"/>
    <property type="match status" value="1"/>
</dbReference>
<comment type="function">
    <text evidence="8 9">Cotranslationally removes the N-terminal methionine from nascent proteins. The N-terminal methionine is often cleaved when the second residue in the primary sequence is small and uncharged (Met-Ala-, Cys, Gly, Pro, Ser, Thr, or Val).</text>
</comment>
<dbReference type="OrthoDB" id="7848262at2759"/>
<comment type="similarity">
    <text evidence="8">Belongs to the peptidase M24A family. Methionine aminopeptidase eukaryotic type 2 subfamily.</text>
</comment>
<name>A0A448ZCG6_9STRA</name>
<dbReference type="InterPro" id="IPR036388">
    <property type="entry name" value="WH-like_DNA-bd_sf"/>
</dbReference>
<dbReference type="AlphaFoldDB" id="A0A448ZCG6"/>
<evidence type="ECO:0000256" key="8">
    <source>
        <dbReference type="HAMAP-Rule" id="MF_03175"/>
    </source>
</evidence>
<keyword evidence="13" id="KW-1185">Reference proteome</keyword>
<keyword evidence="4 8" id="KW-0031">Aminopeptidase</keyword>
<comment type="cofactor">
    <cofactor evidence="3">
        <name>Fe(2+)</name>
        <dbReference type="ChEBI" id="CHEBI:29033"/>
    </cofactor>
</comment>
<feature type="region of interest" description="Disordered" evidence="10">
    <location>
        <begin position="1"/>
        <end position="73"/>
    </location>
</feature>
<feature type="binding site" evidence="8">
    <location>
        <position position="305"/>
    </location>
    <ligand>
        <name>a divalent metal cation</name>
        <dbReference type="ChEBI" id="CHEBI:60240"/>
        <label>2</label>
        <note>catalytic</note>
    </ligand>
</feature>
<proteinExistence type="inferred from homology"/>
<comment type="cofactor">
    <cofactor evidence="8">
        <name>Co(2+)</name>
        <dbReference type="ChEBI" id="CHEBI:48828"/>
    </cofactor>
    <cofactor evidence="8">
        <name>Zn(2+)</name>
        <dbReference type="ChEBI" id="CHEBI:29105"/>
    </cofactor>
    <cofactor evidence="8">
        <name>Mn(2+)</name>
        <dbReference type="ChEBI" id="CHEBI:29035"/>
    </cofactor>
    <cofactor evidence="8">
        <name>Fe(2+)</name>
        <dbReference type="ChEBI" id="CHEBI:29033"/>
    </cofactor>
    <text evidence="8">Binds 2 divalent metal cations per subunit. Has a high-affinity and a low affinity metal-binding site. The true nature of the physiological cofactor is under debate. The enzyme is active with cobalt, zinc, manganese or divalent iron ions. Most likely, methionine aminopeptidases function as mononuclear Fe(2+)-metalloproteases under physiological conditions, and the catalytically relevant metal-binding site has been assigned to the histidine-containing high-affinity site.</text>
</comment>